<dbReference type="AlphaFoldDB" id="A0A0C9WDP2"/>
<feature type="compositionally biased region" description="Basic and acidic residues" evidence="1">
    <location>
        <begin position="92"/>
        <end position="105"/>
    </location>
</feature>
<feature type="transmembrane region" description="Helical" evidence="2">
    <location>
        <begin position="337"/>
        <end position="357"/>
    </location>
</feature>
<feature type="compositionally biased region" description="Low complexity" evidence="1">
    <location>
        <begin position="126"/>
        <end position="137"/>
    </location>
</feature>
<dbReference type="Proteomes" id="UP000053820">
    <property type="component" value="Unassembled WGS sequence"/>
</dbReference>
<feature type="compositionally biased region" description="Polar residues" evidence="1">
    <location>
        <begin position="22"/>
        <end position="31"/>
    </location>
</feature>
<evidence type="ECO:0000256" key="2">
    <source>
        <dbReference type="SAM" id="Phobius"/>
    </source>
</evidence>
<dbReference type="HOGENOM" id="CLU_055658_0_0_1"/>
<evidence type="ECO:0000313" key="4">
    <source>
        <dbReference type="Proteomes" id="UP000053820"/>
    </source>
</evidence>
<dbReference type="EMBL" id="KN839854">
    <property type="protein sequence ID" value="KIJ62652.1"/>
    <property type="molecule type" value="Genomic_DNA"/>
</dbReference>
<keyword evidence="2" id="KW-1133">Transmembrane helix</keyword>
<feature type="compositionally biased region" description="Basic and acidic residues" evidence="1">
    <location>
        <begin position="1"/>
        <end position="21"/>
    </location>
</feature>
<feature type="compositionally biased region" description="Polar residues" evidence="1">
    <location>
        <begin position="69"/>
        <end position="78"/>
    </location>
</feature>
<accession>A0A0C9WDP2</accession>
<protein>
    <submittedName>
        <fullName evidence="3">Uncharacterized protein</fullName>
    </submittedName>
</protein>
<feature type="compositionally biased region" description="Basic and acidic residues" evidence="1">
    <location>
        <begin position="248"/>
        <end position="261"/>
    </location>
</feature>
<dbReference type="OrthoDB" id="3266087at2759"/>
<sequence length="359" mass="39463">MAEVKRSLSAVEARDGPKREATSTNYASSSLGGPGTITPKRTPASQSLHPFSALTPPPSRALFPGPATPATNRSTSTAMDDLPSTPTPASRHLSDKSKGKRKAEDIDLTPPEQKKEGQRATFVLPSESRSQRISNSSHAPSSYHRKRARLSSTSPFATPVHSRPASAQDLPPTGTPSNNFASWSSNTSARVAPPPRTPSRAASTRSQQPQNSNRKNHERHQSMSQVSIPISALVSPHAPSVSRSTKFHMRDPRRPPKKLNDTEWGLRFATEDEPGSPSQAWCFYVGFILFPIWWFAALFLRIPKTRMVGDASVEKAVTIDDPQIEHDAKSWRFRCRVVAVISVFTYIPFIVLIAIFVPR</sequence>
<proteinExistence type="predicted"/>
<feature type="region of interest" description="Disordered" evidence="1">
    <location>
        <begin position="240"/>
        <end position="262"/>
    </location>
</feature>
<feature type="transmembrane region" description="Helical" evidence="2">
    <location>
        <begin position="283"/>
        <end position="300"/>
    </location>
</feature>
<gene>
    <name evidence="3" type="ORF">HYDPIDRAFT_93903</name>
</gene>
<feature type="compositionally biased region" description="Polar residues" evidence="1">
    <location>
        <begin position="175"/>
        <end position="186"/>
    </location>
</feature>
<organism evidence="3 4">
    <name type="scientific">Hydnomerulius pinastri MD-312</name>
    <dbReference type="NCBI Taxonomy" id="994086"/>
    <lineage>
        <taxon>Eukaryota</taxon>
        <taxon>Fungi</taxon>
        <taxon>Dikarya</taxon>
        <taxon>Basidiomycota</taxon>
        <taxon>Agaricomycotina</taxon>
        <taxon>Agaricomycetes</taxon>
        <taxon>Agaricomycetidae</taxon>
        <taxon>Boletales</taxon>
        <taxon>Boletales incertae sedis</taxon>
        <taxon>Leucogyrophana</taxon>
    </lineage>
</organism>
<evidence type="ECO:0000256" key="1">
    <source>
        <dbReference type="SAM" id="MobiDB-lite"/>
    </source>
</evidence>
<evidence type="ECO:0000313" key="3">
    <source>
        <dbReference type="EMBL" id="KIJ62652.1"/>
    </source>
</evidence>
<keyword evidence="2" id="KW-0812">Transmembrane</keyword>
<keyword evidence="4" id="KW-1185">Reference proteome</keyword>
<name>A0A0C9WDP2_9AGAM</name>
<keyword evidence="2" id="KW-0472">Membrane</keyword>
<feature type="region of interest" description="Disordered" evidence="1">
    <location>
        <begin position="1"/>
        <end position="224"/>
    </location>
</feature>
<reference evidence="3 4" key="1">
    <citation type="submission" date="2014-04" db="EMBL/GenBank/DDBJ databases">
        <title>Evolutionary Origins and Diversification of the Mycorrhizal Mutualists.</title>
        <authorList>
            <consortium name="DOE Joint Genome Institute"/>
            <consortium name="Mycorrhizal Genomics Consortium"/>
            <person name="Kohler A."/>
            <person name="Kuo A."/>
            <person name="Nagy L.G."/>
            <person name="Floudas D."/>
            <person name="Copeland A."/>
            <person name="Barry K.W."/>
            <person name="Cichocki N."/>
            <person name="Veneault-Fourrey C."/>
            <person name="LaButti K."/>
            <person name="Lindquist E.A."/>
            <person name="Lipzen A."/>
            <person name="Lundell T."/>
            <person name="Morin E."/>
            <person name="Murat C."/>
            <person name="Riley R."/>
            <person name="Ohm R."/>
            <person name="Sun H."/>
            <person name="Tunlid A."/>
            <person name="Henrissat B."/>
            <person name="Grigoriev I.V."/>
            <person name="Hibbett D.S."/>
            <person name="Martin F."/>
        </authorList>
    </citation>
    <scope>NUCLEOTIDE SEQUENCE [LARGE SCALE GENOMIC DNA]</scope>
    <source>
        <strain evidence="3 4">MD-312</strain>
    </source>
</reference>